<dbReference type="PANTHER" id="PTHR12905:SF0">
    <property type="entry name" value="CALCINEURIN-LIKE PHOSPHOESTERASE DOMAIN-CONTAINING PROTEIN"/>
    <property type="match status" value="1"/>
</dbReference>
<comment type="caution">
    <text evidence="2">The sequence shown here is derived from an EMBL/GenBank/DDBJ whole genome shotgun (WGS) entry which is preliminary data.</text>
</comment>
<name>A0A4Y8ZMB8_9SPHN</name>
<proteinExistence type="predicted"/>
<reference evidence="2 3" key="1">
    <citation type="submission" date="2019-03" db="EMBL/GenBank/DDBJ databases">
        <title>Genome sequence of Sphingomonas sp. 17J27-24.</title>
        <authorList>
            <person name="Kim M."/>
            <person name="Maeng S."/>
            <person name="Sathiyaraj S."/>
        </authorList>
    </citation>
    <scope>NUCLEOTIDE SEQUENCE [LARGE SCALE GENOMIC DNA]</scope>
    <source>
        <strain evidence="2 3">17J27-24</strain>
    </source>
</reference>
<organism evidence="2 3">
    <name type="scientific">Sphingomonas parva</name>
    <dbReference type="NCBI Taxonomy" id="2555898"/>
    <lineage>
        <taxon>Bacteria</taxon>
        <taxon>Pseudomonadati</taxon>
        <taxon>Pseudomonadota</taxon>
        <taxon>Alphaproteobacteria</taxon>
        <taxon>Sphingomonadales</taxon>
        <taxon>Sphingomonadaceae</taxon>
        <taxon>Sphingomonas</taxon>
    </lineage>
</organism>
<dbReference type="Gene3D" id="3.60.21.10">
    <property type="match status" value="1"/>
</dbReference>
<dbReference type="Pfam" id="PF00149">
    <property type="entry name" value="Metallophos"/>
    <property type="match status" value="1"/>
</dbReference>
<dbReference type="CDD" id="cd07379">
    <property type="entry name" value="MPP_239FB"/>
    <property type="match status" value="1"/>
</dbReference>
<accession>A0A4Y8ZMB8</accession>
<dbReference type="Proteomes" id="UP000298213">
    <property type="component" value="Unassembled WGS sequence"/>
</dbReference>
<dbReference type="InterPro" id="IPR004843">
    <property type="entry name" value="Calcineurin-like_PHP"/>
</dbReference>
<dbReference type="EMBL" id="SPDV01000110">
    <property type="protein sequence ID" value="TFI56295.1"/>
    <property type="molecule type" value="Genomic_DNA"/>
</dbReference>
<protein>
    <submittedName>
        <fullName evidence="2">Metallophosphoesterase</fullName>
    </submittedName>
</protein>
<gene>
    <name evidence="2" type="ORF">E2493_20930</name>
</gene>
<dbReference type="InterPro" id="IPR051693">
    <property type="entry name" value="UPF0046_metallophosphoest"/>
</dbReference>
<dbReference type="OrthoDB" id="332939at2"/>
<evidence type="ECO:0000259" key="1">
    <source>
        <dbReference type="Pfam" id="PF00149"/>
    </source>
</evidence>
<keyword evidence="3" id="KW-1185">Reference proteome</keyword>
<dbReference type="PANTHER" id="PTHR12905">
    <property type="entry name" value="METALLOPHOSPHOESTERASE"/>
    <property type="match status" value="1"/>
</dbReference>
<dbReference type="SUPFAM" id="SSF56300">
    <property type="entry name" value="Metallo-dependent phosphatases"/>
    <property type="match status" value="1"/>
</dbReference>
<sequence>MDVRVTIVSDTHGRHRELALPGGDILIHCGDMFDLFGAPPDLAEIDRWFGEQPYERILCTGGNHDRALEATLARRPQPFRNAWFLRDARVEVGGLTIFGSPWVPDLPTHAFHKRQAALAALWAEVPAGPDVLVTHTPPNGVLDQSRSGQSLGCRALASEIGRIAPRLHCFGHVHASAGQRRIGETLFVNASSIESGTGRMRAPVTLTLSAG</sequence>
<dbReference type="InterPro" id="IPR029052">
    <property type="entry name" value="Metallo-depent_PP-like"/>
</dbReference>
<dbReference type="GO" id="GO:0016787">
    <property type="term" value="F:hydrolase activity"/>
    <property type="evidence" value="ECO:0007669"/>
    <property type="project" value="InterPro"/>
</dbReference>
<dbReference type="RefSeq" id="WP_135090718.1">
    <property type="nucleotide sequence ID" value="NZ_SPDV01000110.1"/>
</dbReference>
<dbReference type="AlphaFoldDB" id="A0A4Y8ZMB8"/>
<feature type="domain" description="Calcineurin-like phosphoesterase" evidence="1">
    <location>
        <begin position="4"/>
        <end position="175"/>
    </location>
</feature>
<evidence type="ECO:0000313" key="2">
    <source>
        <dbReference type="EMBL" id="TFI56295.1"/>
    </source>
</evidence>
<evidence type="ECO:0000313" key="3">
    <source>
        <dbReference type="Proteomes" id="UP000298213"/>
    </source>
</evidence>